<dbReference type="EMBL" id="SOAM01000002">
    <property type="protein sequence ID" value="TDS77396.1"/>
    <property type="molecule type" value="Genomic_DNA"/>
</dbReference>
<dbReference type="InterPro" id="IPR001977">
    <property type="entry name" value="Depp_CoAkinase"/>
</dbReference>
<evidence type="ECO:0000313" key="5">
    <source>
        <dbReference type="EMBL" id="TDS77396.1"/>
    </source>
</evidence>
<evidence type="ECO:0000256" key="1">
    <source>
        <dbReference type="ARBA" id="ARBA00022741"/>
    </source>
</evidence>
<accession>A0A4R7FLY7</accession>
<dbReference type="GO" id="GO:0005737">
    <property type="term" value="C:cytoplasm"/>
    <property type="evidence" value="ECO:0007669"/>
    <property type="project" value="UniProtKB-SubCell"/>
</dbReference>
<dbReference type="PANTHER" id="PTHR10695:SF46">
    <property type="entry name" value="BIFUNCTIONAL COENZYME A SYNTHASE-RELATED"/>
    <property type="match status" value="1"/>
</dbReference>
<feature type="binding site" evidence="3">
    <location>
        <begin position="11"/>
        <end position="16"/>
    </location>
    <ligand>
        <name>ATP</name>
        <dbReference type="ChEBI" id="CHEBI:30616"/>
    </ligand>
</feature>
<evidence type="ECO:0000256" key="2">
    <source>
        <dbReference type="ARBA" id="ARBA00022840"/>
    </source>
</evidence>
<keyword evidence="1 3" id="KW-0547">Nucleotide-binding</keyword>
<dbReference type="GO" id="GO:0015937">
    <property type="term" value="P:coenzyme A biosynthetic process"/>
    <property type="evidence" value="ECO:0007669"/>
    <property type="project" value="UniProtKB-UniRule"/>
</dbReference>
<dbReference type="AlphaFoldDB" id="A0A4R7FLY7"/>
<dbReference type="UniPathway" id="UPA00241">
    <property type="reaction ID" value="UER00356"/>
</dbReference>
<comment type="subcellular location">
    <subcellularLocation>
        <location evidence="3">Cytoplasm</location>
    </subcellularLocation>
</comment>
<dbReference type="NCBIfam" id="TIGR00152">
    <property type="entry name" value="dephospho-CoA kinase"/>
    <property type="match status" value="1"/>
</dbReference>
<keyword evidence="3" id="KW-0808">Transferase</keyword>
<gene>
    <name evidence="3" type="primary">coaE</name>
    <name evidence="5" type="ORF">CLV52_2340</name>
</gene>
<comment type="caution">
    <text evidence="5">The sequence shown here is derived from an EMBL/GenBank/DDBJ whole genome shotgun (WGS) entry which is preliminary data.</text>
</comment>
<dbReference type="GO" id="GO:0004140">
    <property type="term" value="F:dephospho-CoA kinase activity"/>
    <property type="evidence" value="ECO:0007669"/>
    <property type="project" value="UniProtKB-UniRule"/>
</dbReference>
<sequence>MPLIALTGGIASGKSTIAARLAELGAAVVDADALAREVVEPGEPALRAIQDAFGDAVLREDGSLDRAALGRIVFSDPQRRHVLNGIVHPAVLHRSHAAFDAAFKRDRGAVVVYDVPLIDARGVGEFDRIVVADAPADVRIERLVGLRGMTEEDARARVAAQLSDEDRRALATDLVDTSGSLERTLAQTDALWSRLRP</sequence>
<keyword evidence="2 3" id="KW-0067">ATP-binding</keyword>
<organism evidence="5 6">
    <name type="scientific">Amnibacterium kyonggiense</name>
    <dbReference type="NCBI Taxonomy" id="595671"/>
    <lineage>
        <taxon>Bacteria</taxon>
        <taxon>Bacillati</taxon>
        <taxon>Actinomycetota</taxon>
        <taxon>Actinomycetes</taxon>
        <taxon>Micrococcales</taxon>
        <taxon>Microbacteriaceae</taxon>
        <taxon>Amnibacterium</taxon>
    </lineage>
</organism>
<proteinExistence type="inferred from homology"/>
<keyword evidence="3" id="KW-0963">Cytoplasm</keyword>
<dbReference type="Proteomes" id="UP000295344">
    <property type="component" value="Unassembled WGS sequence"/>
</dbReference>
<comment type="function">
    <text evidence="3">Catalyzes the phosphorylation of the 3'-hydroxyl group of dephosphocoenzyme A to form coenzyme A.</text>
</comment>
<keyword evidence="3" id="KW-0173">Coenzyme A biosynthesis</keyword>
<dbReference type="InterPro" id="IPR027417">
    <property type="entry name" value="P-loop_NTPase"/>
</dbReference>
<name>A0A4R7FLY7_9MICO</name>
<evidence type="ECO:0000256" key="3">
    <source>
        <dbReference type="HAMAP-Rule" id="MF_00376"/>
    </source>
</evidence>
<comment type="catalytic activity">
    <reaction evidence="3">
        <text>3'-dephospho-CoA + ATP = ADP + CoA + H(+)</text>
        <dbReference type="Rhea" id="RHEA:18245"/>
        <dbReference type="ChEBI" id="CHEBI:15378"/>
        <dbReference type="ChEBI" id="CHEBI:30616"/>
        <dbReference type="ChEBI" id="CHEBI:57287"/>
        <dbReference type="ChEBI" id="CHEBI:57328"/>
        <dbReference type="ChEBI" id="CHEBI:456216"/>
        <dbReference type="EC" id="2.7.1.24"/>
    </reaction>
</comment>
<keyword evidence="3 5" id="KW-0418">Kinase</keyword>
<dbReference type="NCBIfam" id="NF002879">
    <property type="entry name" value="PRK03333.1"/>
    <property type="match status" value="1"/>
</dbReference>
<dbReference type="SUPFAM" id="SSF52540">
    <property type="entry name" value="P-loop containing nucleoside triphosphate hydrolases"/>
    <property type="match status" value="1"/>
</dbReference>
<reference evidence="5 6" key="1">
    <citation type="submission" date="2019-03" db="EMBL/GenBank/DDBJ databases">
        <title>Genomic Encyclopedia of Archaeal and Bacterial Type Strains, Phase II (KMG-II): from individual species to whole genera.</title>
        <authorList>
            <person name="Goeker M."/>
        </authorList>
    </citation>
    <scope>NUCLEOTIDE SEQUENCE [LARGE SCALE GENOMIC DNA]</scope>
    <source>
        <strain evidence="5 6">DSM 24782</strain>
    </source>
</reference>
<dbReference type="GO" id="GO:0005524">
    <property type="term" value="F:ATP binding"/>
    <property type="evidence" value="ECO:0007669"/>
    <property type="project" value="UniProtKB-UniRule"/>
</dbReference>
<dbReference type="PROSITE" id="PS51219">
    <property type="entry name" value="DPCK"/>
    <property type="match status" value="1"/>
</dbReference>
<dbReference type="OrthoDB" id="9812943at2"/>
<dbReference type="RefSeq" id="WP_133766472.1">
    <property type="nucleotide sequence ID" value="NZ_BAAARP010000002.1"/>
</dbReference>
<dbReference type="Pfam" id="PF01121">
    <property type="entry name" value="CoaE"/>
    <property type="match status" value="1"/>
</dbReference>
<dbReference type="HAMAP" id="MF_00376">
    <property type="entry name" value="Dephospho_CoA_kinase"/>
    <property type="match status" value="1"/>
</dbReference>
<evidence type="ECO:0000256" key="4">
    <source>
        <dbReference type="NCBIfam" id="TIGR00152"/>
    </source>
</evidence>
<dbReference type="CDD" id="cd02022">
    <property type="entry name" value="DPCK"/>
    <property type="match status" value="1"/>
</dbReference>
<comment type="similarity">
    <text evidence="3">Belongs to the CoaE family.</text>
</comment>
<keyword evidence="6" id="KW-1185">Reference proteome</keyword>
<dbReference type="PANTHER" id="PTHR10695">
    <property type="entry name" value="DEPHOSPHO-COA KINASE-RELATED"/>
    <property type="match status" value="1"/>
</dbReference>
<evidence type="ECO:0000313" key="6">
    <source>
        <dbReference type="Proteomes" id="UP000295344"/>
    </source>
</evidence>
<dbReference type="EC" id="2.7.1.24" evidence="3 4"/>
<dbReference type="Gene3D" id="3.40.50.300">
    <property type="entry name" value="P-loop containing nucleotide triphosphate hydrolases"/>
    <property type="match status" value="1"/>
</dbReference>
<comment type="pathway">
    <text evidence="3">Cofactor biosynthesis; coenzyme A biosynthesis; CoA from (R)-pantothenate: step 5/5.</text>
</comment>
<protein>
    <recommendedName>
        <fullName evidence="3 4">Dephospho-CoA kinase</fullName>
        <ecNumber evidence="3 4">2.7.1.24</ecNumber>
    </recommendedName>
    <alternativeName>
        <fullName evidence="3">Dephosphocoenzyme A kinase</fullName>
    </alternativeName>
</protein>